<keyword evidence="2 5" id="KW-0812">Transmembrane</keyword>
<evidence type="ECO:0000256" key="3">
    <source>
        <dbReference type="ARBA" id="ARBA00022989"/>
    </source>
</evidence>
<dbReference type="GO" id="GO:0016020">
    <property type="term" value="C:membrane"/>
    <property type="evidence" value="ECO:0007669"/>
    <property type="project" value="UniProtKB-SubCell"/>
</dbReference>
<comment type="caution">
    <text evidence="6">The sequence shown here is derived from an EMBL/GenBank/DDBJ whole genome shotgun (WGS) entry which is preliminary data.</text>
</comment>
<keyword evidence="4 5" id="KW-0472">Membrane</keyword>
<organism evidence="6 7">
    <name type="scientific">Aliiruegeria haliotis</name>
    <dbReference type="NCBI Taxonomy" id="1280846"/>
    <lineage>
        <taxon>Bacteria</taxon>
        <taxon>Pseudomonadati</taxon>
        <taxon>Pseudomonadota</taxon>
        <taxon>Alphaproteobacteria</taxon>
        <taxon>Rhodobacterales</taxon>
        <taxon>Roseobacteraceae</taxon>
        <taxon>Aliiruegeria</taxon>
    </lineage>
</organism>
<evidence type="ECO:0000256" key="5">
    <source>
        <dbReference type="SAM" id="Phobius"/>
    </source>
</evidence>
<keyword evidence="7" id="KW-1185">Reference proteome</keyword>
<evidence type="ECO:0000256" key="1">
    <source>
        <dbReference type="ARBA" id="ARBA00004141"/>
    </source>
</evidence>
<dbReference type="OrthoDB" id="7960583at2"/>
<keyword evidence="3 5" id="KW-1133">Transmembrane helix</keyword>
<dbReference type="RefSeq" id="WP_106207838.1">
    <property type="nucleotide sequence ID" value="NZ_PVTD01000013.1"/>
</dbReference>
<accession>A0A2T0RH73</accession>
<evidence type="ECO:0000313" key="7">
    <source>
        <dbReference type="Proteomes" id="UP000239480"/>
    </source>
</evidence>
<sequence>MIFWLSSCVLCAFLALSAASYLFHQPTIQGIRELGLPDYLRVQLAVLKFLAIPALIAPGMPDMLREWAYAAVALFLITAIVAHAAHRDPFFYHVINLALIGVLIVSRLHSGL</sequence>
<dbReference type="EMBL" id="PVTD01000013">
    <property type="protein sequence ID" value="PRY20523.1"/>
    <property type="molecule type" value="Genomic_DNA"/>
</dbReference>
<evidence type="ECO:0000256" key="4">
    <source>
        <dbReference type="ARBA" id="ARBA00023136"/>
    </source>
</evidence>
<evidence type="ECO:0000313" key="6">
    <source>
        <dbReference type="EMBL" id="PRY20523.1"/>
    </source>
</evidence>
<evidence type="ECO:0000256" key="2">
    <source>
        <dbReference type="ARBA" id="ARBA00022692"/>
    </source>
</evidence>
<feature type="transmembrane region" description="Helical" evidence="5">
    <location>
        <begin position="67"/>
        <end position="84"/>
    </location>
</feature>
<dbReference type="Pfam" id="PF13564">
    <property type="entry name" value="DoxX_2"/>
    <property type="match status" value="1"/>
</dbReference>
<dbReference type="Proteomes" id="UP000239480">
    <property type="component" value="Unassembled WGS sequence"/>
</dbReference>
<feature type="transmembrane region" description="Helical" evidence="5">
    <location>
        <begin position="90"/>
        <end position="108"/>
    </location>
</feature>
<name>A0A2T0RH73_9RHOB</name>
<dbReference type="InterPro" id="IPR032808">
    <property type="entry name" value="DoxX"/>
</dbReference>
<gene>
    <name evidence="6" type="ORF">CLV78_113122</name>
</gene>
<dbReference type="AlphaFoldDB" id="A0A2T0RH73"/>
<reference evidence="6 7" key="1">
    <citation type="submission" date="2018-03" db="EMBL/GenBank/DDBJ databases">
        <title>Genomic Encyclopedia of Archaeal and Bacterial Type Strains, Phase II (KMG-II): from individual species to whole genera.</title>
        <authorList>
            <person name="Goeker M."/>
        </authorList>
    </citation>
    <scope>NUCLEOTIDE SEQUENCE [LARGE SCALE GENOMIC DNA]</scope>
    <source>
        <strain evidence="6 7">DSM 29328</strain>
    </source>
</reference>
<proteinExistence type="predicted"/>
<comment type="subcellular location">
    <subcellularLocation>
        <location evidence="1">Membrane</location>
        <topology evidence="1">Multi-pass membrane protein</topology>
    </subcellularLocation>
</comment>
<feature type="transmembrane region" description="Helical" evidence="5">
    <location>
        <begin position="42"/>
        <end position="60"/>
    </location>
</feature>
<protein>
    <submittedName>
        <fullName evidence="6">DoxX-like protein</fullName>
    </submittedName>
</protein>